<keyword evidence="1" id="KW-0812">Transmembrane</keyword>
<accession>A0ABD3VFI4</accession>
<keyword evidence="1" id="KW-0472">Membrane</keyword>
<organism evidence="2 3">
    <name type="scientific">Sinanodonta woodiana</name>
    <name type="common">Chinese pond mussel</name>
    <name type="synonym">Anodonta woodiana</name>
    <dbReference type="NCBI Taxonomy" id="1069815"/>
    <lineage>
        <taxon>Eukaryota</taxon>
        <taxon>Metazoa</taxon>
        <taxon>Spiralia</taxon>
        <taxon>Lophotrochozoa</taxon>
        <taxon>Mollusca</taxon>
        <taxon>Bivalvia</taxon>
        <taxon>Autobranchia</taxon>
        <taxon>Heteroconchia</taxon>
        <taxon>Palaeoheterodonta</taxon>
        <taxon>Unionida</taxon>
        <taxon>Unionoidea</taxon>
        <taxon>Unionidae</taxon>
        <taxon>Unioninae</taxon>
        <taxon>Sinanodonta</taxon>
    </lineage>
</organism>
<gene>
    <name evidence="2" type="ORF">ACJMK2_010085</name>
</gene>
<name>A0ABD3VFI4_SINWO</name>
<dbReference type="EMBL" id="JBJQND010000012">
    <property type="protein sequence ID" value="KAL3859901.1"/>
    <property type="molecule type" value="Genomic_DNA"/>
</dbReference>
<feature type="transmembrane region" description="Helical" evidence="1">
    <location>
        <begin position="58"/>
        <end position="82"/>
    </location>
</feature>
<evidence type="ECO:0000313" key="2">
    <source>
        <dbReference type="EMBL" id="KAL3859901.1"/>
    </source>
</evidence>
<keyword evidence="3" id="KW-1185">Reference proteome</keyword>
<evidence type="ECO:0000256" key="1">
    <source>
        <dbReference type="SAM" id="Phobius"/>
    </source>
</evidence>
<evidence type="ECO:0000313" key="3">
    <source>
        <dbReference type="Proteomes" id="UP001634394"/>
    </source>
</evidence>
<reference evidence="2 3" key="1">
    <citation type="submission" date="2024-11" db="EMBL/GenBank/DDBJ databases">
        <title>Chromosome-level genome assembly of the freshwater bivalve Anodonta woodiana.</title>
        <authorList>
            <person name="Chen X."/>
        </authorList>
    </citation>
    <scope>NUCLEOTIDE SEQUENCE [LARGE SCALE GENOMIC DNA]</scope>
    <source>
        <strain evidence="2">MN2024</strain>
        <tissue evidence="2">Gills</tissue>
    </source>
</reference>
<keyword evidence="1" id="KW-1133">Transmembrane helix</keyword>
<dbReference type="AlphaFoldDB" id="A0ABD3VFI4"/>
<dbReference type="Proteomes" id="UP001634394">
    <property type="component" value="Unassembled WGS sequence"/>
</dbReference>
<sequence length="125" mass="13633">MADGRFICKSDEYFDKHTGNCDPCKPLCDMSDCSQDCPDYTTSTTISTSGVPPSQYDTATVCLIAGLGLLFVCVVIIVTLLYKRYCQNACLTRFQNKAPQVGTPIQETGDLQESVALTITIDTID</sequence>
<protein>
    <submittedName>
        <fullName evidence="2">Uncharacterized protein</fullName>
    </submittedName>
</protein>
<comment type="caution">
    <text evidence="2">The sequence shown here is derived from an EMBL/GenBank/DDBJ whole genome shotgun (WGS) entry which is preliminary data.</text>
</comment>
<proteinExistence type="predicted"/>